<keyword evidence="2" id="KW-0732">Signal</keyword>
<feature type="compositionally biased region" description="Low complexity" evidence="1">
    <location>
        <begin position="300"/>
        <end position="356"/>
    </location>
</feature>
<proteinExistence type="predicted"/>
<name>A0A0P9FAT9_9CHLR</name>
<dbReference type="InterPro" id="IPR013552">
    <property type="entry name" value="Thioester_dom"/>
</dbReference>
<dbReference type="EMBL" id="LJCR01000179">
    <property type="protein sequence ID" value="KPV53783.1"/>
    <property type="molecule type" value="Genomic_DNA"/>
</dbReference>
<dbReference type="Proteomes" id="UP000050509">
    <property type="component" value="Unassembled WGS sequence"/>
</dbReference>
<feature type="domain" description="Thioester" evidence="3">
    <location>
        <begin position="73"/>
        <end position="165"/>
    </location>
</feature>
<keyword evidence="5" id="KW-1185">Reference proteome</keyword>
<dbReference type="Pfam" id="PF08341">
    <property type="entry name" value="TED"/>
    <property type="match status" value="1"/>
</dbReference>
<feature type="signal peptide" evidence="2">
    <location>
        <begin position="1"/>
        <end position="17"/>
    </location>
</feature>
<organism evidence="4 5">
    <name type="scientific">Kouleothrix aurantiaca</name>
    <dbReference type="NCBI Taxonomy" id="186479"/>
    <lineage>
        <taxon>Bacteria</taxon>
        <taxon>Bacillati</taxon>
        <taxon>Chloroflexota</taxon>
        <taxon>Chloroflexia</taxon>
        <taxon>Chloroflexales</taxon>
        <taxon>Roseiflexineae</taxon>
        <taxon>Roseiflexaceae</taxon>
        <taxon>Kouleothrix</taxon>
    </lineage>
</organism>
<sequence length="425" mass="42747">MAAAFLVFALMTAVALAAVPTTGTFVGADATRAQNVTFTNPVTNQTVTDGAGVLLLQLDRDAPGDKLGPIVDVFCIEVNILVRRNDTYTGGGSINALPDKPNVPANRGCKIRYVLASHPASGVTTRAEGAAIQLAIWHFSDGLNLNTVTDAAIRARAQAIVAEAEANFAANGCPGTNTGLASLTITPANATVPQGQPVQLTAQITPAGAAPSVNITVDGGAVLDNGQPSATVAFNAQGQAVFTVTNPNPGLVNINATVPYVMDAGTVFESNRVPPGQRLVLGESVSLTASAQIQATFQQATPTNTATPTETPTATNTPGGPTDTPTNTATPTIPGNDTATPTATATATNVATATSTPRHSNPTRTPSSVNDTPTATSPVNGNETPTSTPGGGGEGTPTIVSNESTPTIVPGTDQTPAAEVTPGTE</sequence>
<evidence type="ECO:0000256" key="1">
    <source>
        <dbReference type="SAM" id="MobiDB-lite"/>
    </source>
</evidence>
<feature type="chain" id="PRO_5006156899" description="Thioester domain-containing protein" evidence="2">
    <location>
        <begin position="18"/>
        <end position="425"/>
    </location>
</feature>
<evidence type="ECO:0000313" key="5">
    <source>
        <dbReference type="Proteomes" id="UP000050509"/>
    </source>
</evidence>
<comment type="caution">
    <text evidence="4">The sequence shown here is derived from an EMBL/GenBank/DDBJ whole genome shotgun (WGS) entry which is preliminary data.</text>
</comment>
<reference evidence="4 5" key="1">
    <citation type="submission" date="2015-09" db="EMBL/GenBank/DDBJ databases">
        <title>Draft genome sequence of Kouleothrix aurantiaca JCM 19913.</title>
        <authorList>
            <person name="Hemp J."/>
        </authorList>
    </citation>
    <scope>NUCLEOTIDE SEQUENCE [LARGE SCALE GENOMIC DNA]</scope>
    <source>
        <strain evidence="4 5">COM-B</strain>
    </source>
</reference>
<dbReference type="AlphaFoldDB" id="A0A0P9FAT9"/>
<evidence type="ECO:0000256" key="2">
    <source>
        <dbReference type="SAM" id="SignalP"/>
    </source>
</evidence>
<dbReference type="PATRIC" id="fig|186479.3.peg.2987"/>
<evidence type="ECO:0000259" key="3">
    <source>
        <dbReference type="Pfam" id="PF08341"/>
    </source>
</evidence>
<feature type="compositionally biased region" description="Polar residues" evidence="1">
    <location>
        <begin position="357"/>
        <end position="379"/>
    </location>
</feature>
<gene>
    <name evidence="4" type="ORF">SE17_07590</name>
</gene>
<feature type="compositionally biased region" description="Polar residues" evidence="1">
    <location>
        <begin position="399"/>
        <end position="415"/>
    </location>
</feature>
<feature type="region of interest" description="Disordered" evidence="1">
    <location>
        <begin position="297"/>
        <end position="425"/>
    </location>
</feature>
<accession>A0A0P9FAT9</accession>
<protein>
    <recommendedName>
        <fullName evidence="3">Thioester domain-containing protein</fullName>
    </recommendedName>
</protein>
<evidence type="ECO:0000313" key="4">
    <source>
        <dbReference type="EMBL" id="KPV53783.1"/>
    </source>
</evidence>
<feature type="non-terminal residue" evidence="4">
    <location>
        <position position="425"/>
    </location>
</feature>